<dbReference type="EMBL" id="SNQI01000003">
    <property type="protein sequence ID" value="TEW73837.1"/>
    <property type="molecule type" value="Genomic_DNA"/>
</dbReference>
<dbReference type="OrthoDB" id="9796381at2"/>
<dbReference type="GO" id="GO:0016747">
    <property type="term" value="F:acyltransferase activity, transferring groups other than amino-acyl groups"/>
    <property type="evidence" value="ECO:0007669"/>
    <property type="project" value="InterPro"/>
</dbReference>
<comment type="caution">
    <text evidence="2">The sequence shown here is derived from an EMBL/GenBank/DDBJ whole genome shotgun (WGS) entry which is preliminary data.</text>
</comment>
<feature type="domain" description="N-acetyltransferase" evidence="1">
    <location>
        <begin position="1"/>
        <end position="168"/>
    </location>
</feature>
<dbReference type="RefSeq" id="WP_134248236.1">
    <property type="nucleotide sequence ID" value="NZ_SNQI01000003.1"/>
</dbReference>
<evidence type="ECO:0000313" key="2">
    <source>
        <dbReference type="EMBL" id="TEW73837.1"/>
    </source>
</evidence>
<dbReference type="PANTHER" id="PTHR43617">
    <property type="entry name" value="L-AMINO ACID N-ACETYLTRANSFERASE"/>
    <property type="match status" value="1"/>
</dbReference>
<keyword evidence="2" id="KW-0808">Transferase</keyword>
<dbReference type="PROSITE" id="PS51186">
    <property type="entry name" value="GNAT"/>
    <property type="match status" value="1"/>
</dbReference>
<dbReference type="InterPro" id="IPR050276">
    <property type="entry name" value="MshD_Acetyltransferase"/>
</dbReference>
<gene>
    <name evidence="2" type="ORF">E2488_10185</name>
</gene>
<sequence length="169" mass="20002">MLIKKAIYSDLEVCHSITKCCADEMIKNGIFQWNETYPSKEILQKDIEFQQLWKLTENNTIIGIIVLTKIEDVEYKSVKWLTESSNNLYVHRLAVHPTYQGKGYAQKLMTFSEKYAANNNYNSIRLDTFSKNTRNQKFYEKRGYVKLEAIYFSNQSKDPFYCYEKILNV</sequence>
<dbReference type="Pfam" id="PF00583">
    <property type="entry name" value="Acetyltransf_1"/>
    <property type="match status" value="1"/>
</dbReference>
<name>A0A4Y8ARK3_9FLAO</name>
<dbReference type="SUPFAM" id="SSF55729">
    <property type="entry name" value="Acyl-CoA N-acyltransferases (Nat)"/>
    <property type="match status" value="1"/>
</dbReference>
<dbReference type="Proteomes" id="UP000298517">
    <property type="component" value="Unassembled WGS sequence"/>
</dbReference>
<protein>
    <submittedName>
        <fullName evidence="2">GNAT family N-acetyltransferase</fullName>
    </submittedName>
</protein>
<dbReference type="CDD" id="cd04301">
    <property type="entry name" value="NAT_SF"/>
    <property type="match status" value="1"/>
</dbReference>
<keyword evidence="3" id="KW-1185">Reference proteome</keyword>
<dbReference type="InterPro" id="IPR016181">
    <property type="entry name" value="Acyl_CoA_acyltransferase"/>
</dbReference>
<accession>A0A4Y8ARK3</accession>
<evidence type="ECO:0000313" key="3">
    <source>
        <dbReference type="Proteomes" id="UP000298517"/>
    </source>
</evidence>
<proteinExistence type="predicted"/>
<dbReference type="PANTHER" id="PTHR43617:SF38">
    <property type="entry name" value="N-ACETYLTRANSFERASE DOMAIN-CONTAINING PROTEIN"/>
    <property type="match status" value="1"/>
</dbReference>
<dbReference type="InterPro" id="IPR000182">
    <property type="entry name" value="GNAT_dom"/>
</dbReference>
<dbReference type="AlphaFoldDB" id="A0A4Y8ARK3"/>
<dbReference type="Gene3D" id="3.40.630.30">
    <property type="match status" value="1"/>
</dbReference>
<evidence type="ECO:0000259" key="1">
    <source>
        <dbReference type="PROSITE" id="PS51186"/>
    </source>
</evidence>
<organism evidence="2 3">
    <name type="scientific">Gramella jeungdoensis</name>
    <dbReference type="NCBI Taxonomy" id="708091"/>
    <lineage>
        <taxon>Bacteria</taxon>
        <taxon>Pseudomonadati</taxon>
        <taxon>Bacteroidota</taxon>
        <taxon>Flavobacteriia</taxon>
        <taxon>Flavobacteriales</taxon>
        <taxon>Flavobacteriaceae</taxon>
        <taxon>Christiangramia</taxon>
    </lineage>
</organism>
<reference evidence="2 3" key="1">
    <citation type="journal article" date="2011" name="J. Microbiol.">
        <title>Gramella jeungdoensis sp. nov., isolated from a solar saltern in Korea.</title>
        <authorList>
            <person name="Joung Y."/>
            <person name="Kim H."/>
            <person name="Jang T."/>
            <person name="Ahn T.S."/>
            <person name="Joh K."/>
        </authorList>
    </citation>
    <scope>NUCLEOTIDE SEQUENCE [LARGE SCALE GENOMIC DNA]</scope>
    <source>
        <strain evidence="2 3">KCTC 23123</strain>
    </source>
</reference>